<evidence type="ECO:0000256" key="6">
    <source>
        <dbReference type="ARBA" id="ARBA00023316"/>
    </source>
</evidence>
<evidence type="ECO:0000256" key="9">
    <source>
        <dbReference type="SAM" id="Phobius"/>
    </source>
</evidence>
<keyword evidence="9" id="KW-0812">Transmembrane</keyword>
<dbReference type="Pfam" id="PF00768">
    <property type="entry name" value="Peptidase_S11"/>
    <property type="match status" value="1"/>
</dbReference>
<dbReference type="Gene3D" id="3.40.710.10">
    <property type="entry name" value="DD-peptidase/beta-lactamase superfamily"/>
    <property type="match status" value="1"/>
</dbReference>
<dbReference type="SUPFAM" id="SSF56601">
    <property type="entry name" value="beta-lactamase/transpeptidase-like"/>
    <property type="match status" value="1"/>
</dbReference>
<name>A0ABY4GIF9_9BACI</name>
<keyword evidence="9" id="KW-0472">Membrane</keyword>
<gene>
    <name evidence="11" type="ORF">MUN87_14680</name>
</gene>
<evidence type="ECO:0000256" key="3">
    <source>
        <dbReference type="ARBA" id="ARBA00022801"/>
    </source>
</evidence>
<evidence type="ECO:0000256" key="7">
    <source>
        <dbReference type="RuleBase" id="RU004016"/>
    </source>
</evidence>
<reference evidence="11 12" key="1">
    <citation type="submission" date="2022-04" db="EMBL/GenBank/DDBJ databases">
        <title>Gracilibacillus sp. isolated from saltern.</title>
        <authorList>
            <person name="Won M."/>
            <person name="Lee C.-M."/>
            <person name="Woen H.-Y."/>
            <person name="Kwon S.-W."/>
        </authorList>
    </citation>
    <scope>NUCLEOTIDE SEQUENCE [LARGE SCALE GENOMIC DNA]</scope>
    <source>
        <strain evidence="11 12">SSPM10-3</strain>
    </source>
</reference>
<keyword evidence="12" id="KW-1185">Reference proteome</keyword>
<feature type="region of interest" description="Disordered" evidence="8">
    <location>
        <begin position="347"/>
        <end position="368"/>
    </location>
</feature>
<dbReference type="InterPro" id="IPR001967">
    <property type="entry name" value="Peptidase_S11_N"/>
</dbReference>
<organism evidence="11 12">
    <name type="scientific">Gracilibacillus salinarum</name>
    <dbReference type="NCBI Taxonomy" id="2932255"/>
    <lineage>
        <taxon>Bacteria</taxon>
        <taxon>Bacillati</taxon>
        <taxon>Bacillota</taxon>
        <taxon>Bacilli</taxon>
        <taxon>Bacillales</taxon>
        <taxon>Bacillaceae</taxon>
        <taxon>Gracilibacillus</taxon>
    </lineage>
</organism>
<evidence type="ECO:0000313" key="11">
    <source>
        <dbReference type="EMBL" id="UOQ83971.1"/>
    </source>
</evidence>
<evidence type="ECO:0000256" key="4">
    <source>
        <dbReference type="ARBA" id="ARBA00022960"/>
    </source>
</evidence>
<evidence type="ECO:0000256" key="1">
    <source>
        <dbReference type="ARBA" id="ARBA00007164"/>
    </source>
</evidence>
<evidence type="ECO:0000256" key="2">
    <source>
        <dbReference type="ARBA" id="ARBA00022729"/>
    </source>
</evidence>
<accession>A0ABY4GIF9</accession>
<dbReference type="Proteomes" id="UP000831537">
    <property type="component" value="Chromosome"/>
</dbReference>
<sequence length="404" mass="44998">MHKFIFIILTIILFNVFFIISINAATNSFPTIQSKAAIIMEKDSGQILFEKNSTSQMYPASLTKIATTIFAIEKGKLEDIVTISSNASSKNVEGTTVFLEQGEKVSLHTLIRGLLINSGNDAGVAIAEHLSGSEIQFAKDINTYLKNVIGVHNTNFTNPHGLFNPNHTTTAEDMAKIIQYALKNETFKDIFGTKQFAWEGLSWDTTLITHHKLLKGEIPFEGITGGKNGFVHQSGYTLATTAESEKLSLIVITLNSSTDKLAYDDTIELLNFGFDHFETSYIKKETTFSNETDSYILPQKLAFTYPFGSNIQHQVTQEGTLEIVVDNDEILSTHKLEKQKIETNSNNNAIEVNKIPTDNQTSDSETKEQEAKINIKQISIVHLIGTFILVVVGHIYHKTQLPFK</sequence>
<protein>
    <submittedName>
        <fullName evidence="11">D-alanyl-D-alanine carboxypeptidase</fullName>
    </submittedName>
</protein>
<dbReference type="GO" id="GO:0004180">
    <property type="term" value="F:carboxypeptidase activity"/>
    <property type="evidence" value="ECO:0007669"/>
    <property type="project" value="UniProtKB-KW"/>
</dbReference>
<keyword evidence="11" id="KW-0121">Carboxypeptidase</keyword>
<dbReference type="InterPro" id="IPR012338">
    <property type="entry name" value="Beta-lactam/transpept-like"/>
</dbReference>
<keyword evidence="5" id="KW-0573">Peptidoglycan synthesis</keyword>
<keyword evidence="11" id="KW-0645">Protease</keyword>
<evidence type="ECO:0000313" key="12">
    <source>
        <dbReference type="Proteomes" id="UP000831537"/>
    </source>
</evidence>
<keyword evidence="6" id="KW-0961">Cell wall biogenesis/degradation</keyword>
<dbReference type="InterPro" id="IPR018044">
    <property type="entry name" value="Peptidase_S11"/>
</dbReference>
<evidence type="ECO:0000256" key="5">
    <source>
        <dbReference type="ARBA" id="ARBA00022984"/>
    </source>
</evidence>
<keyword evidence="3" id="KW-0378">Hydrolase</keyword>
<evidence type="ECO:0000256" key="8">
    <source>
        <dbReference type="SAM" id="MobiDB-lite"/>
    </source>
</evidence>
<feature type="compositionally biased region" description="Polar residues" evidence="8">
    <location>
        <begin position="347"/>
        <end position="363"/>
    </location>
</feature>
<keyword evidence="9" id="KW-1133">Transmembrane helix</keyword>
<evidence type="ECO:0000259" key="10">
    <source>
        <dbReference type="Pfam" id="PF00768"/>
    </source>
</evidence>
<proteinExistence type="inferred from homology"/>
<feature type="domain" description="Peptidase S11 D-alanyl-D-alanine carboxypeptidase A N-terminal" evidence="10">
    <location>
        <begin position="25"/>
        <end position="257"/>
    </location>
</feature>
<keyword evidence="2" id="KW-0732">Signal</keyword>
<feature type="transmembrane region" description="Helical" evidence="9">
    <location>
        <begin position="378"/>
        <end position="396"/>
    </location>
</feature>
<comment type="similarity">
    <text evidence="1 7">Belongs to the peptidase S11 family.</text>
</comment>
<dbReference type="PANTHER" id="PTHR21581:SF6">
    <property type="entry name" value="TRAFFICKING PROTEIN PARTICLE COMPLEX SUBUNIT 12"/>
    <property type="match status" value="1"/>
</dbReference>
<dbReference type="PANTHER" id="PTHR21581">
    <property type="entry name" value="D-ALANYL-D-ALANINE CARBOXYPEPTIDASE"/>
    <property type="match status" value="1"/>
</dbReference>
<dbReference type="EMBL" id="CP095071">
    <property type="protein sequence ID" value="UOQ83971.1"/>
    <property type="molecule type" value="Genomic_DNA"/>
</dbReference>
<dbReference type="PRINTS" id="PR00725">
    <property type="entry name" value="DADACBPTASE1"/>
</dbReference>
<keyword evidence="4" id="KW-0133">Cell shape</keyword>
<dbReference type="RefSeq" id="WP_244741270.1">
    <property type="nucleotide sequence ID" value="NZ_CP095071.1"/>
</dbReference>